<feature type="region of interest" description="Disordered" evidence="1">
    <location>
        <begin position="1"/>
        <end position="28"/>
    </location>
</feature>
<reference evidence="2 3" key="1">
    <citation type="submission" date="2017-11" db="EMBL/GenBank/DDBJ databases">
        <title>De novo assembly and phasing of dikaryotic genomes from two isolates of Puccinia coronata f. sp. avenae, the causal agent of oat crown rust.</title>
        <authorList>
            <person name="Miller M.E."/>
            <person name="Zhang Y."/>
            <person name="Omidvar V."/>
            <person name="Sperschneider J."/>
            <person name="Schwessinger B."/>
            <person name="Raley C."/>
            <person name="Palmer J.M."/>
            <person name="Garnica D."/>
            <person name="Upadhyaya N."/>
            <person name="Rathjen J."/>
            <person name="Taylor J.M."/>
            <person name="Park R.F."/>
            <person name="Dodds P.N."/>
            <person name="Hirsch C.D."/>
            <person name="Kianian S.F."/>
            <person name="Figueroa M."/>
        </authorList>
    </citation>
    <scope>NUCLEOTIDE SEQUENCE [LARGE SCALE GENOMIC DNA]</scope>
    <source>
        <strain evidence="2">12NC29</strain>
    </source>
</reference>
<dbReference type="AlphaFoldDB" id="A0A2N5VT76"/>
<dbReference type="EMBL" id="PGCJ01000066">
    <property type="protein sequence ID" value="PLW53198.1"/>
    <property type="molecule type" value="Genomic_DNA"/>
</dbReference>
<evidence type="ECO:0000256" key="1">
    <source>
        <dbReference type="SAM" id="MobiDB-lite"/>
    </source>
</evidence>
<sequence length="109" mass="12078">MSTPENSDQPPPFPNVLPPNALENEQHSLAGVTPASSNFLEEILEANNMHKLLYLRFVELHEQRPPPGLSMANQLTWDPALMDTSDVRLNQVPSKPPMSSPHSNGYPLP</sequence>
<comment type="caution">
    <text evidence="2">The sequence shown here is derived from an EMBL/GenBank/DDBJ whole genome shotgun (WGS) entry which is preliminary data.</text>
</comment>
<keyword evidence="3" id="KW-1185">Reference proteome</keyword>
<name>A0A2N5VT76_9BASI</name>
<organism evidence="2 3">
    <name type="scientific">Puccinia coronata f. sp. avenae</name>
    <dbReference type="NCBI Taxonomy" id="200324"/>
    <lineage>
        <taxon>Eukaryota</taxon>
        <taxon>Fungi</taxon>
        <taxon>Dikarya</taxon>
        <taxon>Basidiomycota</taxon>
        <taxon>Pucciniomycotina</taxon>
        <taxon>Pucciniomycetes</taxon>
        <taxon>Pucciniales</taxon>
        <taxon>Pucciniaceae</taxon>
        <taxon>Puccinia</taxon>
    </lineage>
</organism>
<proteinExistence type="predicted"/>
<evidence type="ECO:0000313" key="3">
    <source>
        <dbReference type="Proteomes" id="UP000235388"/>
    </source>
</evidence>
<protein>
    <submittedName>
        <fullName evidence="2">Uncharacterized protein</fullName>
    </submittedName>
</protein>
<dbReference type="Proteomes" id="UP000235388">
    <property type="component" value="Unassembled WGS sequence"/>
</dbReference>
<evidence type="ECO:0000313" key="2">
    <source>
        <dbReference type="EMBL" id="PLW53198.1"/>
    </source>
</evidence>
<gene>
    <name evidence="2" type="ORF">PCANC_09745</name>
</gene>
<feature type="region of interest" description="Disordered" evidence="1">
    <location>
        <begin position="86"/>
        <end position="109"/>
    </location>
</feature>
<accession>A0A2N5VT76</accession>